<gene>
    <name evidence="1" type="ORF">ACFPCY_23760</name>
</gene>
<organism evidence="1 2">
    <name type="scientific">Actinomadura gamaensis</name>
    <dbReference type="NCBI Taxonomy" id="1763541"/>
    <lineage>
        <taxon>Bacteria</taxon>
        <taxon>Bacillati</taxon>
        <taxon>Actinomycetota</taxon>
        <taxon>Actinomycetes</taxon>
        <taxon>Streptosporangiales</taxon>
        <taxon>Thermomonosporaceae</taxon>
        <taxon>Actinomadura</taxon>
    </lineage>
</organism>
<evidence type="ECO:0000313" key="1">
    <source>
        <dbReference type="EMBL" id="MFC4910350.1"/>
    </source>
</evidence>
<keyword evidence="2" id="KW-1185">Reference proteome</keyword>
<dbReference type="EMBL" id="JBHSIT010000007">
    <property type="protein sequence ID" value="MFC4910350.1"/>
    <property type="molecule type" value="Genomic_DNA"/>
</dbReference>
<evidence type="ECO:0000313" key="2">
    <source>
        <dbReference type="Proteomes" id="UP001595872"/>
    </source>
</evidence>
<proteinExistence type="predicted"/>
<reference evidence="2" key="1">
    <citation type="journal article" date="2019" name="Int. J. Syst. Evol. Microbiol.">
        <title>The Global Catalogue of Microorganisms (GCM) 10K type strain sequencing project: providing services to taxonomists for standard genome sequencing and annotation.</title>
        <authorList>
            <consortium name="The Broad Institute Genomics Platform"/>
            <consortium name="The Broad Institute Genome Sequencing Center for Infectious Disease"/>
            <person name="Wu L."/>
            <person name="Ma J."/>
        </authorList>
    </citation>
    <scope>NUCLEOTIDE SEQUENCE [LARGE SCALE GENOMIC DNA]</scope>
    <source>
        <strain evidence="2">KLKA75</strain>
    </source>
</reference>
<sequence>MSYDLRLTTLAAKQFNDLLTDEPTYELLMERIIRLQQEPWDAWLVRPKNGLEYRETQFGPHGLLDFHVNEESRTLIILNITWLG</sequence>
<dbReference type="RefSeq" id="WP_378258633.1">
    <property type="nucleotide sequence ID" value="NZ_JBHSIT010000007.1"/>
</dbReference>
<dbReference type="Proteomes" id="UP001595872">
    <property type="component" value="Unassembled WGS sequence"/>
</dbReference>
<protein>
    <submittedName>
        <fullName evidence="1">Uncharacterized protein</fullName>
    </submittedName>
</protein>
<name>A0ABV9U463_9ACTN</name>
<comment type="caution">
    <text evidence="1">The sequence shown here is derived from an EMBL/GenBank/DDBJ whole genome shotgun (WGS) entry which is preliminary data.</text>
</comment>
<accession>A0ABV9U463</accession>